<sequence length="62" mass="7129">KKKISELQCELVSHLGYFLNLVPIDFHIFRSLHNSLDGKNFNNFEAVKSAISSFFNVNLKIC</sequence>
<dbReference type="InterPro" id="IPR036397">
    <property type="entry name" value="RNaseH_sf"/>
</dbReference>
<name>A0A0L7QYP3_9HYME</name>
<dbReference type="AlphaFoldDB" id="A0A0L7QYP3"/>
<dbReference type="EMBL" id="KQ414687">
    <property type="protein sequence ID" value="KOC63744.1"/>
    <property type="molecule type" value="Genomic_DNA"/>
</dbReference>
<reference evidence="1 2" key="1">
    <citation type="submission" date="2015-07" db="EMBL/GenBank/DDBJ databases">
        <title>The genome of Habropoda laboriosa.</title>
        <authorList>
            <person name="Pan H."/>
            <person name="Kapheim K."/>
        </authorList>
    </citation>
    <scope>NUCLEOTIDE SEQUENCE [LARGE SCALE GENOMIC DNA]</scope>
    <source>
        <strain evidence="1">0110345459</strain>
    </source>
</reference>
<gene>
    <name evidence="1" type="ORF">WH47_02283</name>
</gene>
<proteinExistence type="predicted"/>
<protein>
    <recommendedName>
        <fullName evidence="3">Histone-lysine N-methyltransferase SETMAR</fullName>
    </recommendedName>
</protein>
<evidence type="ECO:0000313" key="1">
    <source>
        <dbReference type="EMBL" id="KOC63744.1"/>
    </source>
</evidence>
<feature type="non-terminal residue" evidence="1">
    <location>
        <position position="1"/>
    </location>
</feature>
<organism evidence="1 2">
    <name type="scientific">Habropoda laboriosa</name>
    <dbReference type="NCBI Taxonomy" id="597456"/>
    <lineage>
        <taxon>Eukaryota</taxon>
        <taxon>Metazoa</taxon>
        <taxon>Ecdysozoa</taxon>
        <taxon>Arthropoda</taxon>
        <taxon>Hexapoda</taxon>
        <taxon>Insecta</taxon>
        <taxon>Pterygota</taxon>
        <taxon>Neoptera</taxon>
        <taxon>Endopterygota</taxon>
        <taxon>Hymenoptera</taxon>
        <taxon>Apocrita</taxon>
        <taxon>Aculeata</taxon>
        <taxon>Apoidea</taxon>
        <taxon>Anthophila</taxon>
        <taxon>Apidae</taxon>
        <taxon>Habropoda</taxon>
    </lineage>
</organism>
<evidence type="ECO:0008006" key="3">
    <source>
        <dbReference type="Google" id="ProtNLM"/>
    </source>
</evidence>
<dbReference type="Gene3D" id="3.30.420.10">
    <property type="entry name" value="Ribonuclease H-like superfamily/Ribonuclease H"/>
    <property type="match status" value="1"/>
</dbReference>
<dbReference type="Proteomes" id="UP000053825">
    <property type="component" value="Unassembled WGS sequence"/>
</dbReference>
<evidence type="ECO:0000313" key="2">
    <source>
        <dbReference type="Proteomes" id="UP000053825"/>
    </source>
</evidence>
<keyword evidence="2" id="KW-1185">Reference proteome</keyword>
<accession>A0A0L7QYP3</accession>
<dbReference type="GO" id="GO:0003676">
    <property type="term" value="F:nucleic acid binding"/>
    <property type="evidence" value="ECO:0007669"/>
    <property type="project" value="InterPro"/>
</dbReference>